<dbReference type="Proteomes" id="UP000045824">
    <property type="component" value="Unassembled WGS sequence"/>
</dbReference>
<dbReference type="InterPro" id="IPR043990">
    <property type="entry name" value="AC_1"/>
</dbReference>
<dbReference type="SUPFAM" id="SSF103515">
    <property type="entry name" value="Autotransporter"/>
    <property type="match status" value="1"/>
</dbReference>
<reference evidence="3 4" key="1">
    <citation type="submission" date="2015-03" db="EMBL/GenBank/DDBJ databases">
        <authorList>
            <person name="Murphy D."/>
        </authorList>
    </citation>
    <scope>NUCLEOTIDE SEQUENCE [LARGE SCALE GENOMIC DNA]</scope>
    <source>
        <strain evidence="3 4">FCF326</strain>
    </source>
</reference>
<dbReference type="GO" id="GO:0019867">
    <property type="term" value="C:outer membrane"/>
    <property type="evidence" value="ECO:0007669"/>
    <property type="project" value="InterPro"/>
</dbReference>
<evidence type="ECO:0000313" key="4">
    <source>
        <dbReference type="Proteomes" id="UP000045824"/>
    </source>
</evidence>
<dbReference type="EMBL" id="CPYI01000005">
    <property type="protein sequence ID" value="CNE57272.1"/>
    <property type="molecule type" value="Genomic_DNA"/>
</dbReference>
<dbReference type="InterPro" id="IPR036709">
    <property type="entry name" value="Autotransporte_beta_dom_sf"/>
</dbReference>
<protein>
    <submittedName>
        <fullName evidence="3">Autotransporter protein</fullName>
    </submittedName>
</protein>
<dbReference type="Gene3D" id="2.40.128.130">
    <property type="entry name" value="Autotransporter beta-domain"/>
    <property type="match status" value="1"/>
</dbReference>
<dbReference type="NCBIfam" id="TIGR01414">
    <property type="entry name" value="autotrans_barl"/>
    <property type="match status" value="1"/>
</dbReference>
<gene>
    <name evidence="3" type="primary">yapH_1</name>
    <name evidence="3" type="ORF">ERS008491_01644</name>
</gene>
<feature type="domain" description="Autotransporter" evidence="2">
    <location>
        <begin position="3456"/>
        <end position="3739"/>
    </location>
</feature>
<dbReference type="RefSeq" id="WP_050119043.1">
    <property type="nucleotide sequence ID" value="NZ_CAWMAB010000005.1"/>
</dbReference>
<dbReference type="Pfam" id="PF18883">
    <property type="entry name" value="AC_1"/>
    <property type="match status" value="1"/>
</dbReference>
<dbReference type="PROSITE" id="PS51208">
    <property type="entry name" value="AUTOTRANSPORTER"/>
    <property type="match status" value="1"/>
</dbReference>
<dbReference type="PANTHER" id="PTHR12338">
    <property type="entry name" value="AUTOTRANSPORTER"/>
    <property type="match status" value="1"/>
</dbReference>
<dbReference type="InterPro" id="IPR011050">
    <property type="entry name" value="Pectin_lyase_fold/virulence"/>
</dbReference>
<dbReference type="InterPro" id="IPR005546">
    <property type="entry name" value="Autotransporte_beta"/>
</dbReference>
<evidence type="ECO:0000313" key="3">
    <source>
        <dbReference type="EMBL" id="CNE57272.1"/>
    </source>
</evidence>
<dbReference type="PANTHER" id="PTHR12338:SF5">
    <property type="entry name" value="ANTIGEN 43-RELATED"/>
    <property type="match status" value="1"/>
</dbReference>
<accession>A0A0T9L4B5</accession>
<proteinExistence type="predicted"/>
<dbReference type="Gene3D" id="2.160.20.20">
    <property type="match status" value="1"/>
</dbReference>
<evidence type="ECO:0000256" key="1">
    <source>
        <dbReference type="ARBA" id="ARBA00023026"/>
    </source>
</evidence>
<dbReference type="CDD" id="cd01344">
    <property type="entry name" value="PL2_Passenger_AT"/>
    <property type="match status" value="1"/>
</dbReference>
<dbReference type="SMART" id="SM00710">
    <property type="entry name" value="PbH1"/>
    <property type="match status" value="14"/>
</dbReference>
<dbReference type="InterPro" id="IPR006626">
    <property type="entry name" value="PbH1"/>
</dbReference>
<dbReference type="InterPro" id="IPR006315">
    <property type="entry name" value="OM_autotransptr_brl_dom"/>
</dbReference>
<dbReference type="InterPro" id="IPR012332">
    <property type="entry name" value="Autotransporter_pectin_lyase_C"/>
</dbReference>
<evidence type="ECO:0000259" key="2">
    <source>
        <dbReference type="PROSITE" id="PS51208"/>
    </source>
</evidence>
<name>A0A0T9L4B5_YERKR</name>
<keyword evidence="1" id="KW-0843">Virulence</keyword>
<dbReference type="SUPFAM" id="SSF51126">
    <property type="entry name" value="Pectin lyase-like"/>
    <property type="match status" value="1"/>
</dbReference>
<dbReference type="InterPro" id="IPR024973">
    <property type="entry name" value="ESPR"/>
</dbReference>
<dbReference type="InterPro" id="IPR050909">
    <property type="entry name" value="Bact_Autotransporter_VF"/>
</dbReference>
<organism evidence="3 4">
    <name type="scientific">Yersinia kristensenii</name>
    <dbReference type="NCBI Taxonomy" id="28152"/>
    <lineage>
        <taxon>Bacteria</taxon>
        <taxon>Pseudomonadati</taxon>
        <taxon>Pseudomonadota</taxon>
        <taxon>Gammaproteobacteria</taxon>
        <taxon>Enterobacterales</taxon>
        <taxon>Yersiniaceae</taxon>
        <taxon>Yersinia</taxon>
    </lineage>
</organism>
<dbReference type="Pfam" id="PF13018">
    <property type="entry name" value="ESPR"/>
    <property type="match status" value="1"/>
</dbReference>
<dbReference type="SMART" id="SM00869">
    <property type="entry name" value="Autotransporter"/>
    <property type="match status" value="1"/>
</dbReference>
<sequence length="3739" mass="372300">MNAIFKVIWNRSLNVWVAVGEFAKGKQKSTTTQRSFISQSVGDTLNQYIPPKMAILAVAVMSAFGIQPASAITPAQCTAMGASCIAVGDAANLGAALGNVGGAGSVATTILLTANIDLSTSFPGGITVNQAANARQHLVIDGGGYDLKFAGYAFNMVAGSTNNAAWATENATFKLTNFKDIISTFALTSGTVSRLVYVQDNTTRLSVTLDGINSVPNGKLVAMGADGAALTPNNFGRVIFGNITQPITLNFGTYRQSVVGNNIAFTGKFYLTGITSPDYPAVFWSNGSAANSVLTFAQGSDVSLTGTRLTNGPGVVGTDVASYNYMIEDGAKLQLNIGNQNPLGVANYGVQIGSYNTATGLFGAGAVINMNNLAGDVISNAPSTTTTSYIYNGPASTRDVIYNLAAGSNLVAAAGAGNDGITASKTLAGTGGIYIRSAAVISDGTLNTTAGTGINVSAASSGNVVIRNEAQGTIRKATGISVIDSGSGSVNITNAGTINSTTAGLSFSVTTAKTVSVDNTGGTINASSGTGVNILANALLKMVGGTITTTGAATGFTFAGTTNSHILTDLILNLNGAGAAFSKAAGVNLTLNHVTLNTVIGTALDSLAGLTFATSANGRNQINVTGTGTGIATVNTALTGWSPAALDINVSGAGTGINASGGGVDLSGANLNVSVTNSGGTGLRVTDGAVVATTIGTNAKINAAGATAISFAGTAAKTLNNNGTINGAVTFAGSAANTINNSGILNGTLTTGTGNDTLVLGSTSQSNGLINLGDGNNNVTVQNGARVSSIVSGAGNDTFTINNMTAGNTYLGALNAGSGSNTLNFNSSTDSLATATSLQDFTNINLTNSQIGLSSVNNVGSGSAINIGSNSKLLFNSTFNGTLNASLAHVAAGDGLAVVNNGANVTLNQANAFEGGWQVAQGAALTASNSNQLGTATIALGGTLNLNDVATFNNALTGNGTLNIDTTNNTFNFGVNTGTAFAGTVEMKNSIFTLSGDNTAALRSSSFIASAGTEVAVGNGSQKVGYFTFNGGTAVFAGDGVINATILAVTANSDIRIDPTRTTSVNLLDQDTGFASLLISTLAQLSDDVAAQLTLRNIQGDILGSNVLGNVIQGGNTVAQGTYNHRLRVSGGNLYVNSLLSKLELLSGQTLTLTSQGALYDEHSFSSPLNGAGNLAIGADNSEMTLGNAGSNYTGSTSVNGGILNMGRNNVLGQTSVLNTAVGTFTNINGYTQKVGALTNAGTVTLGTGGVLTSGLLTNSNILNIAGGTLNLSAGGASTATGGLTGSGTLNINGGDLAISAANSALAGQTNIASGATATLSGAGTLGTSAINVLGDLNLNGANAALANVLSGNGNINTNAAVTLTGNNTFSGVHHIGATGALTVTQASNLGASTATVGLDTATSHLVLKGVNGTVANVLSGVAGSTVDVTTGANTTLTGTNSNFLGQYALAGNSKLTVGTTANLGANSSVTLAGAQDTLALSGFSGTFGNTVTGSGILQVTDSSNATLTSSNAVANTVAVDIANSTLNLTDIALFDHVLTGNGTLNVAKNLASTAFDFGATVGGAFSGIVNLQNSTFDLDGLNTSALTNATLKLSSGNQTSVADGVQNIGALVMNHGTILFNNIIDNAGIITSEGTFAANRINTTGGGNVRVNLPTNLAPSLAGIPVMELDEGEIIVTLGTGAATGSGHELTLSDGSGSPIGSVFYQQINNPGVASAAANGSFNYGLTTGNGYDGLYVNYGLTALELLSTGNDALILTATLANNGKQSNDLSVQISGSGDLAFVSANDGSIASLSNETNNYTGATWVRSGGLRLEADSALGQTSLLDMSNATTVDLNGTQQTVGQLTTETGSILNFNDGKLSVTGGGQVDGELSGAGELALTGGSLSITQQNTGFTASTDIASAASATLSGVGTLGASAVNVLGNLNLNGANAALANVLSGNGNINTNAAVTLTGTNTFSGAHHIGATGALAVTQASNLGASTATVGLDTATSHLVLKGVNGTVANVLSGVAGSAVDITTGANTTLTGTNSGFLGQYALAGNSKLTVGTAANLGASSSVNLAGAQDTLALSGFSGTFGNTVTGSGILQVTDSSNATLTSSNAVANTVAVDIANSTLNLTDIALFDHALTGNGTLNVAKNLASTAFDFGTSVGGAFTGTANLTSSTFALTADNTAALANATLKLSANNVTTVGSTDRTLHGLNLNGGTLIFDGAAPQSQTKGVVTVADLALNSGAVSVTGTSDWNNTNPAVAPNLSILAQDRGDIMLKLIDAARVTGDVNVLNLIINGAPVTSGGQAVLSTIQQGGVAVANATHNYGLTSSDGSTGTGLYVNYTLKALELLTSGNNALLLATESGATANRVMNATLSGSGGLQVDASNGALTLANSTNTYSGATTVNAGTLILGANNAFGRTSLLNVLSGAGTNINGHSQTVGALTNAGTVTLGTGGTLSSGLLTNNNILNIAGGTLNLSTGGVSTTTGGLTGSGILNINGGDLAISAANSGLAGQTNIANSASATLSGAGTLGSSGVNVLGNLNLNGANAVLANVLSGNGNINTNAAVTLSGTNTFSGVHHIGATGALTVGQASNLGASAATVGLDTATSHLVLKGVNGTVANALSGVAGSTVDVTTGANTTLTGNNSGFLGQYALAGNSKLTVGTTANLGASSNVTLAGAQDTLALSGFNSTFGNTVTGSGILQVTGGSNATLTNSNAVANTVAVDIADATLTLDDIALFEHALTGNGTLNVAKNSASTAFNFGTSVGGAFSGIVNLQNSTFDLDGVNSSALTNATLKLSSGNMTSVADGVQNIGALALNGGTMLFNHLVDNAGVIASEGTFAANSINTTGGGNVRVNLPVTLAPSLDGLPVMELDEGEIIVKLGTGAATGSGRELTLTDQNGGPISAVFYQGVYNPGGGNAAAIGSFNYGLTTGNVYDGLYVNYGLTGLELQSTGSDALILTATLANNGKQSNDLSTQISGSGDLAFVSANDGSIASLSNATNNYTGATWVRSGILRLNANSALGQTSQLAMSNTTTVDLNGTQQTVGQLTTETGSTLNFNHGKLAVTNGGQVDGALSGAGELALSGGSLSITQGNTGFTGSTDIANGATAHLYQAQGLGSGVINNNGVLNLDNTTGVLLNNLTGASGNAQLTNNANIRLTGDNSGYSGLFSTDAGAILTANSAQNLGNSRIANSGELILDTASVWELTNSITGSGALIKRGSGTVKIEGSTVSAGQTTIENGLLQLGSLPVISALYVEESPLARSLLVSLASTIANLTSNVLITTTGSLGGYGKVTGNVENNGSLIMPNALTGGDFGTFTIDGNYTGNNGTVVFNTVLAGDSSNSDRLLITGNTAGQSYVTVNNIGGNGGRTSDGIKIINVGGDSAGQFTLNGRAVAGAYEYFLYQGSISSPTDGDWYLRTQVDERRPEPASYTANLAAANAMFVTTLADRAGETLYTDVFTGEEKTTSLWIRNEGTHNRSRDDSGELKTQDNRYVMQLGGDVAQWSRNAQDLWRVGVMAGYANSSSSSVSQVTGYRSNGSVDGYSVGMYGTWFANSQENTGAYVDSWLQYSWFNNQVDGQDLTTEKYDSKGFTAAVESGYIFKVGESAYSHFFIQPKAQVVWMGVKADSHTETNGTLVTGEGNNNIQTRLGAKAFISPIQSANKAKEPAFKPFVEANWVHNTKDFGTTLDGITVKQAGAANIAELKLGVEGQINKKLNLWGNVGQQLGNNGYSDSSITLGVKYNF</sequence>